<dbReference type="Proteomes" id="UP000000272">
    <property type="component" value="Chromosome"/>
</dbReference>
<dbReference type="InterPro" id="IPR020449">
    <property type="entry name" value="Tscrpt_reg_AraC-type_HTH"/>
</dbReference>
<evidence type="ECO:0000313" key="14">
    <source>
        <dbReference type="Proteomes" id="UP000000272"/>
    </source>
</evidence>
<dbReference type="STRING" id="555079.Toce_0546"/>
<feature type="domain" description="HTH araC/xylS-type" evidence="11">
    <location>
        <begin position="423"/>
        <end position="521"/>
    </location>
</feature>
<dbReference type="Gene3D" id="3.40.50.2300">
    <property type="match status" value="1"/>
</dbReference>
<evidence type="ECO:0000256" key="5">
    <source>
        <dbReference type="ARBA" id="ARBA00023012"/>
    </source>
</evidence>
<dbReference type="SUPFAM" id="SSF46689">
    <property type="entry name" value="Homeodomain-like"/>
    <property type="match status" value="2"/>
</dbReference>
<keyword evidence="14" id="KW-1185">Reference proteome</keyword>
<dbReference type="Gene3D" id="1.10.10.60">
    <property type="entry name" value="Homeodomain-like"/>
    <property type="match status" value="2"/>
</dbReference>
<feature type="modified residue" description="4-aspartylphosphate" evidence="10">
    <location>
        <position position="56"/>
    </location>
</feature>
<dbReference type="PRINTS" id="PR00032">
    <property type="entry name" value="HTHARAC"/>
</dbReference>
<dbReference type="PROSITE" id="PS01124">
    <property type="entry name" value="HTH_ARAC_FAMILY_2"/>
    <property type="match status" value="1"/>
</dbReference>
<dbReference type="KEGG" id="toc:Toce_0546"/>
<dbReference type="OrthoDB" id="9779969at2"/>
<dbReference type="InterPro" id="IPR051552">
    <property type="entry name" value="HptR"/>
</dbReference>
<dbReference type="eggNOG" id="COG4753">
    <property type="taxonomic scope" value="Bacteria"/>
</dbReference>
<dbReference type="SMART" id="SM00342">
    <property type="entry name" value="HTH_ARAC"/>
    <property type="match status" value="1"/>
</dbReference>
<comment type="function">
    <text evidence="9">May play the central regulatory role in sporulation. It may be an element of the effector pathway responsible for the activation of sporulation genes in response to nutritional stress. Spo0A may act in concert with spo0H (a sigma factor) to control the expression of some genes that are critical to the sporulation process.</text>
</comment>
<accession>D9S1P2</accession>
<evidence type="ECO:0000256" key="7">
    <source>
        <dbReference type="ARBA" id="ARBA00023125"/>
    </source>
</evidence>
<dbReference type="PROSITE" id="PS00041">
    <property type="entry name" value="HTH_ARAC_FAMILY_1"/>
    <property type="match status" value="1"/>
</dbReference>
<dbReference type="GO" id="GO:0003700">
    <property type="term" value="F:DNA-binding transcription factor activity"/>
    <property type="evidence" value="ECO:0007669"/>
    <property type="project" value="InterPro"/>
</dbReference>
<evidence type="ECO:0000256" key="3">
    <source>
        <dbReference type="ARBA" id="ARBA00022490"/>
    </source>
</evidence>
<dbReference type="GO" id="GO:0005737">
    <property type="term" value="C:cytoplasm"/>
    <property type="evidence" value="ECO:0007669"/>
    <property type="project" value="UniProtKB-SubCell"/>
</dbReference>
<dbReference type="SUPFAM" id="SSF52172">
    <property type="entry name" value="CheY-like"/>
    <property type="match status" value="1"/>
</dbReference>
<evidence type="ECO:0000313" key="13">
    <source>
        <dbReference type="EMBL" id="ADL07319.1"/>
    </source>
</evidence>
<dbReference type="GO" id="GO:0000160">
    <property type="term" value="P:phosphorelay signal transduction system"/>
    <property type="evidence" value="ECO:0007669"/>
    <property type="project" value="UniProtKB-KW"/>
</dbReference>
<dbReference type="PROSITE" id="PS50110">
    <property type="entry name" value="RESPONSE_REGULATORY"/>
    <property type="match status" value="1"/>
</dbReference>
<reference evidence="13 14" key="1">
    <citation type="journal article" date="2010" name="Stand. Genomic Sci.">
        <title>Complete genome sequence of Thermosediminibacter oceani type strain (JW/IW-1228P).</title>
        <authorList>
            <person name="Pitluck S."/>
            <person name="Yasawong M."/>
            <person name="Munk C."/>
            <person name="Nolan M."/>
            <person name="Lapidus A."/>
            <person name="Lucas S."/>
            <person name="Glavina Del Rio T."/>
            <person name="Tice H."/>
            <person name="Cheng J.F."/>
            <person name="Bruce D."/>
            <person name="Detter C."/>
            <person name="Tapia R."/>
            <person name="Han C."/>
            <person name="Goodwin L."/>
            <person name="Liolios K."/>
            <person name="Ivanova N."/>
            <person name="Mavromatis K."/>
            <person name="Mikhailova N."/>
            <person name="Pati A."/>
            <person name="Chen A."/>
            <person name="Palaniappan K."/>
            <person name="Land M."/>
            <person name="Hauser L."/>
            <person name="Chang Y.J."/>
            <person name="Jeffries C.D."/>
            <person name="Rohde M."/>
            <person name="Spring S."/>
            <person name="Sikorski J."/>
            <person name="Goker M."/>
            <person name="Woyke T."/>
            <person name="Bristow J."/>
            <person name="Eisen J.A."/>
            <person name="Markowitz V."/>
            <person name="Hugenholtz P."/>
            <person name="Kyrpides N.C."/>
            <person name="Klenk H.P."/>
        </authorList>
    </citation>
    <scope>NUCLEOTIDE SEQUENCE [LARGE SCALE GENOMIC DNA]</scope>
    <source>
        <strain evidence="14">ATCC BAA-1034 / DSM 16646 / JW/IW-1228P</strain>
    </source>
</reference>
<dbReference type="Pfam" id="PF00072">
    <property type="entry name" value="Response_reg"/>
    <property type="match status" value="1"/>
</dbReference>
<dbReference type="PANTHER" id="PTHR42713">
    <property type="entry name" value="HISTIDINE KINASE-RELATED"/>
    <property type="match status" value="1"/>
</dbReference>
<keyword evidence="8" id="KW-0804">Transcription</keyword>
<organism evidence="13 14">
    <name type="scientific">Thermosediminibacter oceani (strain ATCC BAA-1034 / DSM 16646 / JW/IW-1228P)</name>
    <dbReference type="NCBI Taxonomy" id="555079"/>
    <lineage>
        <taxon>Bacteria</taxon>
        <taxon>Bacillati</taxon>
        <taxon>Bacillota</taxon>
        <taxon>Clostridia</taxon>
        <taxon>Thermosediminibacterales</taxon>
        <taxon>Thermosediminibacteraceae</taxon>
        <taxon>Thermosediminibacter</taxon>
    </lineage>
</organism>
<dbReference type="InterPro" id="IPR009057">
    <property type="entry name" value="Homeodomain-like_sf"/>
</dbReference>
<keyword evidence="7" id="KW-0238">DNA-binding</keyword>
<dbReference type="RefSeq" id="WP_013275368.1">
    <property type="nucleotide sequence ID" value="NC_014377.1"/>
</dbReference>
<evidence type="ECO:0000256" key="1">
    <source>
        <dbReference type="ARBA" id="ARBA00004496"/>
    </source>
</evidence>
<dbReference type="InterPro" id="IPR018060">
    <property type="entry name" value="HTH_AraC"/>
</dbReference>
<proteinExistence type="predicted"/>
<dbReference type="SMART" id="SM00448">
    <property type="entry name" value="REC"/>
    <property type="match status" value="1"/>
</dbReference>
<dbReference type="GO" id="GO:0043565">
    <property type="term" value="F:sequence-specific DNA binding"/>
    <property type="evidence" value="ECO:0007669"/>
    <property type="project" value="InterPro"/>
</dbReference>
<evidence type="ECO:0000259" key="11">
    <source>
        <dbReference type="PROSITE" id="PS01124"/>
    </source>
</evidence>
<dbReference type="HOGENOM" id="CLU_000445_5_0_9"/>
<keyword evidence="6" id="KW-0805">Transcription regulation</keyword>
<comment type="subcellular location">
    <subcellularLocation>
        <location evidence="1">Cytoplasm</location>
    </subcellularLocation>
</comment>
<evidence type="ECO:0000256" key="8">
    <source>
        <dbReference type="ARBA" id="ARBA00023163"/>
    </source>
</evidence>
<evidence type="ECO:0000256" key="4">
    <source>
        <dbReference type="ARBA" id="ARBA00022553"/>
    </source>
</evidence>
<dbReference type="Pfam" id="PF12833">
    <property type="entry name" value="HTH_18"/>
    <property type="match status" value="1"/>
</dbReference>
<sequence length="532" mass="60793">MSYKVLVCDDEALEREVISLIIQKSGLPFLTVGEARNGYEAVEKARELKPDVIFMDIKMPGKDGLTATAEIKDILPQMKVIITTAYDDFEFAKEALRLGSIDYLLKPIRPEEFIAVLNKLLNLFEREMMSRKQEEELKKAIKKAEKMIKGGILASLIMGEAEKDEERDILLKQAQLLDITSLPNALLIVEPNIDELNTGAVYERYKVFKIAEELIGDLNDVFLLNLGESLVIGIQKDNIDPQVLASAIQKKVEENTDFCVTISIGEASDIINKTIYEETKANARLGRFFFGGKVVNKQEMDELMKSSEKADDEMESRLLDYVTMANYQEALRLFEEIINNLVIKSRGSLLFCQTRIAEIMLLIWRSVRKLGWVDNNSSHLYFNYLKKLSKAQSLYALTECCRNYLSDLFVLNKRFKERNGIVNAVVKYINENYDKDLKLKDITKMVYLNSEYFSRLFKKEVGCTYAEYLTRVRVEAARKYLSNPALTVADVARKVGYHDPNYFSKVFKKAVGVSPTEYRVSLGITQNEQSLA</sequence>
<evidence type="ECO:0000256" key="9">
    <source>
        <dbReference type="ARBA" id="ARBA00024867"/>
    </source>
</evidence>
<keyword evidence="5" id="KW-0902">Two-component regulatory system</keyword>
<dbReference type="InterPro" id="IPR011006">
    <property type="entry name" value="CheY-like_superfamily"/>
</dbReference>
<evidence type="ECO:0000256" key="2">
    <source>
        <dbReference type="ARBA" id="ARBA00018672"/>
    </source>
</evidence>
<name>D9S1P2_THEOJ</name>
<dbReference type="InterPro" id="IPR018062">
    <property type="entry name" value="HTH_AraC-typ_CS"/>
</dbReference>
<evidence type="ECO:0000256" key="6">
    <source>
        <dbReference type="ARBA" id="ARBA00023015"/>
    </source>
</evidence>
<feature type="domain" description="Response regulatory" evidence="12">
    <location>
        <begin position="4"/>
        <end position="121"/>
    </location>
</feature>
<gene>
    <name evidence="13" type="ordered locus">Toce_0546</name>
</gene>
<dbReference type="AlphaFoldDB" id="D9S1P2"/>
<evidence type="ECO:0000259" key="12">
    <source>
        <dbReference type="PROSITE" id="PS50110"/>
    </source>
</evidence>
<dbReference type="CDD" id="cd17536">
    <property type="entry name" value="REC_YesN-like"/>
    <property type="match status" value="1"/>
</dbReference>
<keyword evidence="4 10" id="KW-0597">Phosphoprotein</keyword>
<dbReference type="eggNOG" id="COG2207">
    <property type="taxonomic scope" value="Bacteria"/>
</dbReference>
<dbReference type="EMBL" id="CP002131">
    <property type="protein sequence ID" value="ADL07319.1"/>
    <property type="molecule type" value="Genomic_DNA"/>
</dbReference>
<protein>
    <recommendedName>
        <fullName evidence="2">Stage 0 sporulation protein A homolog</fullName>
    </recommendedName>
</protein>
<evidence type="ECO:0000256" key="10">
    <source>
        <dbReference type="PROSITE-ProRule" id="PRU00169"/>
    </source>
</evidence>
<dbReference type="InterPro" id="IPR001789">
    <property type="entry name" value="Sig_transdc_resp-reg_receiver"/>
</dbReference>
<dbReference type="PANTHER" id="PTHR42713:SF3">
    <property type="entry name" value="TRANSCRIPTIONAL REGULATORY PROTEIN HPTR"/>
    <property type="match status" value="1"/>
</dbReference>
<keyword evidence="3" id="KW-0963">Cytoplasm</keyword>